<evidence type="ECO:0000256" key="6">
    <source>
        <dbReference type="ARBA" id="ARBA00022932"/>
    </source>
</evidence>
<evidence type="ECO:0000259" key="9">
    <source>
        <dbReference type="Pfam" id="PF06144"/>
    </source>
</evidence>
<evidence type="ECO:0000313" key="11">
    <source>
        <dbReference type="EMBL" id="PKN02526.1"/>
    </source>
</evidence>
<keyword evidence="5" id="KW-0235">DNA replication</keyword>
<dbReference type="InterPro" id="IPR048466">
    <property type="entry name" value="DNA_pol3_delta-like_C"/>
</dbReference>
<dbReference type="SUPFAM" id="SSF48019">
    <property type="entry name" value="post-AAA+ oligomerization domain-like"/>
    <property type="match status" value="1"/>
</dbReference>
<evidence type="ECO:0000256" key="5">
    <source>
        <dbReference type="ARBA" id="ARBA00022705"/>
    </source>
</evidence>
<keyword evidence="3" id="KW-0808">Transferase</keyword>
<dbReference type="GO" id="GO:0009360">
    <property type="term" value="C:DNA polymerase III complex"/>
    <property type="evidence" value="ECO:0007669"/>
    <property type="project" value="InterPro"/>
</dbReference>
<feature type="domain" description="DNA polymerase III delta N-terminal" evidence="9">
    <location>
        <begin position="4"/>
        <end position="114"/>
    </location>
</feature>
<organism evidence="11 12">
    <name type="scientific">Candidatus Dojkabacteria bacterium HGW-Dojkabacteria-1</name>
    <dbReference type="NCBI Taxonomy" id="2013761"/>
    <lineage>
        <taxon>Bacteria</taxon>
        <taxon>Candidatus Dojkabacteria</taxon>
    </lineage>
</organism>
<evidence type="ECO:0000256" key="7">
    <source>
        <dbReference type="ARBA" id="ARBA00034754"/>
    </source>
</evidence>
<evidence type="ECO:0000256" key="3">
    <source>
        <dbReference type="ARBA" id="ARBA00022679"/>
    </source>
</evidence>
<dbReference type="Gene3D" id="1.20.272.10">
    <property type="match status" value="1"/>
</dbReference>
<dbReference type="SUPFAM" id="SSF52540">
    <property type="entry name" value="P-loop containing nucleoside triphosphate hydrolases"/>
    <property type="match status" value="1"/>
</dbReference>
<dbReference type="InterPro" id="IPR008921">
    <property type="entry name" value="DNA_pol3_clamp-load_cplx_C"/>
</dbReference>
<name>A0A2N2F301_9BACT</name>
<dbReference type="Gene3D" id="3.40.50.300">
    <property type="entry name" value="P-loop containing nucleotide triphosphate hydrolases"/>
    <property type="match status" value="1"/>
</dbReference>
<dbReference type="InterPro" id="IPR005790">
    <property type="entry name" value="DNA_polIII_delta"/>
</dbReference>
<evidence type="ECO:0000256" key="1">
    <source>
        <dbReference type="ARBA" id="ARBA00012417"/>
    </source>
</evidence>
<dbReference type="Pfam" id="PF21694">
    <property type="entry name" value="DNA_pol3_delta_C"/>
    <property type="match status" value="1"/>
</dbReference>
<accession>A0A2N2F301</accession>
<protein>
    <recommendedName>
        <fullName evidence="2">DNA polymerase III subunit delta</fullName>
        <ecNumber evidence="1">2.7.7.7</ecNumber>
    </recommendedName>
</protein>
<keyword evidence="4" id="KW-0548">Nucleotidyltransferase</keyword>
<dbReference type="Pfam" id="PF06144">
    <property type="entry name" value="DNA_pol3_delta"/>
    <property type="match status" value="1"/>
</dbReference>
<comment type="catalytic activity">
    <reaction evidence="8">
        <text>DNA(n) + a 2'-deoxyribonucleoside 5'-triphosphate = DNA(n+1) + diphosphate</text>
        <dbReference type="Rhea" id="RHEA:22508"/>
        <dbReference type="Rhea" id="RHEA-COMP:17339"/>
        <dbReference type="Rhea" id="RHEA-COMP:17340"/>
        <dbReference type="ChEBI" id="CHEBI:33019"/>
        <dbReference type="ChEBI" id="CHEBI:61560"/>
        <dbReference type="ChEBI" id="CHEBI:173112"/>
        <dbReference type="EC" id="2.7.7.7"/>
    </reaction>
</comment>
<feature type="domain" description="DNA polymerase III delta subunit-like C-terminal" evidence="10">
    <location>
        <begin position="189"/>
        <end position="305"/>
    </location>
</feature>
<comment type="caution">
    <text evidence="11">The sequence shown here is derived from an EMBL/GenBank/DDBJ whole genome shotgun (WGS) entry which is preliminary data.</text>
</comment>
<evidence type="ECO:0000256" key="8">
    <source>
        <dbReference type="ARBA" id="ARBA00049244"/>
    </source>
</evidence>
<dbReference type="GO" id="GO:0003887">
    <property type="term" value="F:DNA-directed DNA polymerase activity"/>
    <property type="evidence" value="ECO:0007669"/>
    <property type="project" value="UniProtKB-KW"/>
</dbReference>
<keyword evidence="6" id="KW-0239">DNA-directed DNA polymerase</keyword>
<dbReference type="GO" id="GO:0006261">
    <property type="term" value="P:DNA-templated DNA replication"/>
    <property type="evidence" value="ECO:0007669"/>
    <property type="project" value="TreeGrafter"/>
</dbReference>
<dbReference type="Gene3D" id="1.10.8.60">
    <property type="match status" value="1"/>
</dbReference>
<proteinExistence type="inferred from homology"/>
<evidence type="ECO:0000313" key="12">
    <source>
        <dbReference type="Proteomes" id="UP000233417"/>
    </source>
</evidence>
<dbReference type="InterPro" id="IPR027417">
    <property type="entry name" value="P-loop_NTPase"/>
</dbReference>
<dbReference type="PANTHER" id="PTHR34388">
    <property type="entry name" value="DNA POLYMERASE III SUBUNIT DELTA"/>
    <property type="match status" value="1"/>
</dbReference>
<reference evidence="11 12" key="1">
    <citation type="journal article" date="2017" name="ISME J.">
        <title>Potential for microbial H2 and metal transformations associated with novel bacteria and archaea in deep terrestrial subsurface sediments.</title>
        <authorList>
            <person name="Hernsdorf A.W."/>
            <person name="Amano Y."/>
            <person name="Miyakawa K."/>
            <person name="Ise K."/>
            <person name="Suzuki Y."/>
            <person name="Anantharaman K."/>
            <person name="Probst A."/>
            <person name="Burstein D."/>
            <person name="Thomas B.C."/>
            <person name="Banfield J.F."/>
        </authorList>
    </citation>
    <scope>NUCLEOTIDE SEQUENCE [LARGE SCALE GENOMIC DNA]</scope>
    <source>
        <strain evidence="11">HGW-Dojkabacteria-1</strain>
    </source>
</reference>
<gene>
    <name evidence="11" type="primary">holA</name>
    <name evidence="11" type="ORF">CVU76_00585</name>
</gene>
<evidence type="ECO:0000256" key="2">
    <source>
        <dbReference type="ARBA" id="ARBA00017703"/>
    </source>
</evidence>
<dbReference type="AlphaFoldDB" id="A0A2N2F301"/>
<dbReference type="EMBL" id="PHAO01000001">
    <property type="protein sequence ID" value="PKN02526.1"/>
    <property type="molecule type" value="Genomic_DNA"/>
</dbReference>
<dbReference type="EC" id="2.7.7.7" evidence="1"/>
<dbReference type="PANTHER" id="PTHR34388:SF1">
    <property type="entry name" value="DNA POLYMERASE III SUBUNIT DELTA"/>
    <property type="match status" value="1"/>
</dbReference>
<evidence type="ECO:0000259" key="10">
    <source>
        <dbReference type="Pfam" id="PF21694"/>
    </source>
</evidence>
<comment type="similarity">
    <text evidence="7">Belongs to the DNA polymerase HolA subunit family.</text>
</comment>
<dbReference type="GO" id="GO:0003677">
    <property type="term" value="F:DNA binding"/>
    <property type="evidence" value="ECO:0007669"/>
    <property type="project" value="InterPro"/>
</dbReference>
<dbReference type="InterPro" id="IPR010372">
    <property type="entry name" value="DNA_pol3_delta_N"/>
</dbReference>
<dbReference type="NCBIfam" id="TIGR01128">
    <property type="entry name" value="holA"/>
    <property type="match status" value="1"/>
</dbReference>
<sequence length="308" mass="36022">MYKLYIGNETYLSFTEAKKFVKTLRDESQFEYISMDAEKIKAGDLIDILSSNSLFNTQRVIFLKRVYRNKERESIITFLLEYLDSNSTDYIVLWEDQKVSSVTKYVKFFKQKNLLEEYTKLNKRTFASWAKGILNSENININNNALDLLIQYSNYDTERFENSIKKLKLLDNDSISEEDIRELYPNTLEEDIWKLLDEINSENGQPLLILENLFKQEVDPNYIISMIVRNIRLRTMAKYMIEKGSSYSEIASVLKIPPFTVGPIVSSANRYTSEKIKTVYEKLSSLDYEIKVGRIEPKLGLTLLCTIL</sequence>
<evidence type="ECO:0000256" key="4">
    <source>
        <dbReference type="ARBA" id="ARBA00022695"/>
    </source>
</evidence>
<dbReference type="Proteomes" id="UP000233417">
    <property type="component" value="Unassembled WGS sequence"/>
</dbReference>